<feature type="region of interest" description="Disordered" evidence="1">
    <location>
        <begin position="43"/>
        <end position="75"/>
    </location>
</feature>
<accession>A0A0B7JV37</accession>
<dbReference type="AlphaFoldDB" id="A0A0B7JV37"/>
<gene>
    <name evidence="2" type="ORF">BN869_000002366_1</name>
</gene>
<organism evidence="2">
    <name type="scientific">Bionectria ochroleuca</name>
    <name type="common">Gliocladium roseum</name>
    <dbReference type="NCBI Taxonomy" id="29856"/>
    <lineage>
        <taxon>Eukaryota</taxon>
        <taxon>Fungi</taxon>
        <taxon>Dikarya</taxon>
        <taxon>Ascomycota</taxon>
        <taxon>Pezizomycotina</taxon>
        <taxon>Sordariomycetes</taxon>
        <taxon>Hypocreomycetidae</taxon>
        <taxon>Hypocreales</taxon>
        <taxon>Bionectriaceae</taxon>
        <taxon>Clonostachys</taxon>
    </lineage>
</organism>
<dbReference type="PANTHER" id="PTHR38116:SF1">
    <property type="entry name" value="BZIP DOMAIN-CONTAINING PROTEIN"/>
    <property type="match status" value="1"/>
</dbReference>
<reference evidence="2" key="1">
    <citation type="submission" date="2015-01" db="EMBL/GenBank/DDBJ databases">
        <authorList>
            <person name="Durling Mikael"/>
        </authorList>
    </citation>
    <scope>NUCLEOTIDE SEQUENCE</scope>
</reference>
<proteinExistence type="predicted"/>
<dbReference type="Pfam" id="PF11905">
    <property type="entry name" value="DUF3425"/>
    <property type="match status" value="1"/>
</dbReference>
<evidence type="ECO:0008006" key="3">
    <source>
        <dbReference type="Google" id="ProtNLM"/>
    </source>
</evidence>
<sequence>MAGNIEPESSPQALTVGSFRHFPELRASTDDWTGISGTAERKKLQNRLNQRAWRRRQKSQRRTEGLGPTPALSDTSNTLAKREDFFSVIPPAMKTLLGGPHMIDNDRKRQVAISLMRRAYEEYSLKSPRPASLPFLVRLNLLNALANNAYKIGLSPCSLCNDDMISPFNFAGPIQTWQTVPRTECPDTLAPTELQIRVIHHPWIDLIPFPALRNNLLREMEAGTVDDDNLCCDLMDISDSDPNLTHRPAMIVWGQASDDTVWEVNAAFLRKWGFLVRGCPGIITSTNSWRAKRGEGPLVFEI</sequence>
<dbReference type="InterPro" id="IPR021833">
    <property type="entry name" value="DUF3425"/>
</dbReference>
<protein>
    <recommendedName>
        <fullName evidence="3">BZIP domain-containing protein</fullName>
    </recommendedName>
</protein>
<dbReference type="PANTHER" id="PTHR38116">
    <property type="entry name" value="CHROMOSOME 7, WHOLE GENOME SHOTGUN SEQUENCE"/>
    <property type="match status" value="1"/>
</dbReference>
<name>A0A0B7JV37_BIOOC</name>
<dbReference type="CDD" id="cd14688">
    <property type="entry name" value="bZIP_YAP"/>
    <property type="match status" value="1"/>
</dbReference>
<evidence type="ECO:0000256" key="1">
    <source>
        <dbReference type="SAM" id="MobiDB-lite"/>
    </source>
</evidence>
<dbReference type="EMBL" id="CDPU01000004">
    <property type="protein sequence ID" value="CEO46311.1"/>
    <property type="molecule type" value="Genomic_DNA"/>
</dbReference>
<evidence type="ECO:0000313" key="2">
    <source>
        <dbReference type="EMBL" id="CEO46311.1"/>
    </source>
</evidence>